<name>A0AAE0CCR3_9CHLO</name>
<protein>
    <submittedName>
        <fullName evidence="2">Uncharacterized protein</fullName>
    </submittedName>
</protein>
<dbReference type="Proteomes" id="UP001190700">
    <property type="component" value="Unassembled WGS sequence"/>
</dbReference>
<evidence type="ECO:0000256" key="1">
    <source>
        <dbReference type="SAM" id="MobiDB-lite"/>
    </source>
</evidence>
<keyword evidence="3" id="KW-1185">Reference proteome</keyword>
<gene>
    <name evidence="2" type="ORF">CYMTET_38843</name>
</gene>
<feature type="region of interest" description="Disordered" evidence="1">
    <location>
        <begin position="20"/>
        <end position="63"/>
    </location>
</feature>
<reference evidence="2 3" key="1">
    <citation type="journal article" date="2015" name="Genome Biol. Evol.">
        <title>Comparative Genomics of a Bacterivorous Green Alga Reveals Evolutionary Causalities and Consequences of Phago-Mixotrophic Mode of Nutrition.</title>
        <authorList>
            <person name="Burns J.A."/>
            <person name="Paasch A."/>
            <person name="Narechania A."/>
            <person name="Kim E."/>
        </authorList>
    </citation>
    <scope>NUCLEOTIDE SEQUENCE [LARGE SCALE GENOMIC DNA]</scope>
    <source>
        <strain evidence="2 3">PLY_AMNH</strain>
    </source>
</reference>
<dbReference type="EMBL" id="LGRX02025802">
    <property type="protein sequence ID" value="KAK3251834.1"/>
    <property type="molecule type" value="Genomic_DNA"/>
</dbReference>
<evidence type="ECO:0000313" key="2">
    <source>
        <dbReference type="EMBL" id="KAK3251834.1"/>
    </source>
</evidence>
<proteinExistence type="predicted"/>
<comment type="caution">
    <text evidence="2">The sequence shown here is derived from an EMBL/GenBank/DDBJ whole genome shotgun (WGS) entry which is preliminary data.</text>
</comment>
<accession>A0AAE0CCR3</accession>
<dbReference type="AlphaFoldDB" id="A0AAE0CCR3"/>
<sequence>MSAWPPAPPPAAHAQALQALDPPPLDDTAQHGAAATTVRFSAGGDLHNEDYPLDDVPPDATPPAFLAIDEEEDTWPAYRSHLNKDSN</sequence>
<evidence type="ECO:0000313" key="3">
    <source>
        <dbReference type="Proteomes" id="UP001190700"/>
    </source>
</evidence>
<organism evidence="2 3">
    <name type="scientific">Cymbomonas tetramitiformis</name>
    <dbReference type="NCBI Taxonomy" id="36881"/>
    <lineage>
        <taxon>Eukaryota</taxon>
        <taxon>Viridiplantae</taxon>
        <taxon>Chlorophyta</taxon>
        <taxon>Pyramimonadophyceae</taxon>
        <taxon>Pyramimonadales</taxon>
        <taxon>Pyramimonadaceae</taxon>
        <taxon>Cymbomonas</taxon>
    </lineage>
</organism>